<evidence type="ECO:0000256" key="2">
    <source>
        <dbReference type="ARBA" id="ARBA00023125"/>
    </source>
</evidence>
<keyword evidence="3" id="KW-0804">Transcription</keyword>
<dbReference type="InterPro" id="IPR028082">
    <property type="entry name" value="Peripla_BP_I"/>
</dbReference>
<dbReference type="Gene3D" id="1.10.260.40">
    <property type="entry name" value="lambda repressor-like DNA-binding domains"/>
    <property type="match status" value="1"/>
</dbReference>
<evidence type="ECO:0000313" key="6">
    <source>
        <dbReference type="Proteomes" id="UP000230495"/>
    </source>
</evidence>
<dbReference type="PANTHER" id="PTHR30146:SF138">
    <property type="entry name" value="TRANSCRIPTIONAL REGULATORY PROTEIN"/>
    <property type="match status" value="1"/>
</dbReference>
<dbReference type="PROSITE" id="PS50932">
    <property type="entry name" value="HTH_LACI_2"/>
    <property type="match status" value="1"/>
</dbReference>
<dbReference type="SUPFAM" id="SSF47413">
    <property type="entry name" value="lambda repressor-like DNA-binding domains"/>
    <property type="match status" value="1"/>
</dbReference>
<dbReference type="InterPro" id="IPR046335">
    <property type="entry name" value="LacI/GalR-like_sensor"/>
</dbReference>
<dbReference type="Gene3D" id="3.40.50.2300">
    <property type="match status" value="2"/>
</dbReference>
<reference evidence="5 6" key="1">
    <citation type="journal article" date="2017" name="J. Antimicrob. Chemother.">
        <title>Characterization of the population structure, drug resistance mechanisms and plasmids of the community-associated Enterobacter cloacae complex in China.</title>
        <authorList>
            <person name="Zhou K."/>
            <person name="Yu W."/>
            <person name="Cao X."/>
            <person name="Shen P."/>
            <person name="Lu H."/>
            <person name="Luo Q."/>
            <person name="Rossen J.W.A."/>
            <person name="Xiao Y."/>
        </authorList>
    </citation>
    <scope>NUCLEOTIDE SEQUENCE [LARGE SCALE GENOMIC DNA]</scope>
    <source>
        <strain evidence="5">ECC1097</strain>
    </source>
</reference>
<evidence type="ECO:0000256" key="1">
    <source>
        <dbReference type="ARBA" id="ARBA00023015"/>
    </source>
</evidence>
<keyword evidence="1" id="KW-0805">Transcription regulation</keyword>
<dbReference type="InterPro" id="IPR000843">
    <property type="entry name" value="HTH_LacI"/>
</dbReference>
<evidence type="ECO:0000256" key="3">
    <source>
        <dbReference type="ARBA" id="ARBA00023163"/>
    </source>
</evidence>
<dbReference type="Proteomes" id="UP000230495">
    <property type="component" value="Unassembled WGS sequence"/>
</dbReference>
<sequence length="346" mass="38260">MPNSFSKRKNKNVTIKSLAAEMGISHTTVSNAWNNPEKLSAELREKILGYARQVGFQGPDKLARALRTGKSGAIGVIFNDAMSYVFIDPHDVSLMRGVATRCEDRNINLVLIPLQKGPSSLTTLVDGYILNATHNSAAIIQQTLARNLPVVTLDFQLPQFSSVSVDNTRAMRDITHYLIQKGHRHFGIIAFPSHPNARGMRPLTHRVTGDNQLMLTRVNACRDAFQEHGIRLSDCWLCETHHDEPHGERAAEALLTAHPEITAMICLSDRFAIGAVNYCQRQHLAIPGRVAITGFDNTARQYNGPGLTTIAQDAERKGEIAVDLLLNNSPVTHVALEHRLIERDTA</sequence>
<dbReference type="SMART" id="SM00354">
    <property type="entry name" value="HTH_LACI"/>
    <property type="match status" value="1"/>
</dbReference>
<dbReference type="OrthoDB" id="5171752at2"/>
<dbReference type="CDD" id="cd06279">
    <property type="entry name" value="PBP1_LacI-like"/>
    <property type="match status" value="1"/>
</dbReference>
<keyword evidence="2" id="KW-0238">DNA-binding</keyword>
<dbReference type="GO" id="GO:0003700">
    <property type="term" value="F:DNA-binding transcription factor activity"/>
    <property type="evidence" value="ECO:0007669"/>
    <property type="project" value="TreeGrafter"/>
</dbReference>
<dbReference type="EMBL" id="NEEU01000029">
    <property type="protein sequence ID" value="PJD67272.1"/>
    <property type="molecule type" value="Genomic_DNA"/>
</dbReference>
<feature type="domain" description="HTH lacI-type" evidence="4">
    <location>
        <begin position="13"/>
        <end position="68"/>
    </location>
</feature>
<dbReference type="AlphaFoldDB" id="A0A2J0PD15"/>
<dbReference type="InterPro" id="IPR010982">
    <property type="entry name" value="Lambda_DNA-bd_dom_sf"/>
</dbReference>
<proteinExistence type="predicted"/>
<comment type="caution">
    <text evidence="5">The sequence shown here is derived from an EMBL/GenBank/DDBJ whole genome shotgun (WGS) entry which is preliminary data.</text>
</comment>
<evidence type="ECO:0000313" key="5">
    <source>
        <dbReference type="EMBL" id="PJD67272.1"/>
    </source>
</evidence>
<organism evidence="5">
    <name type="scientific">Enterobacter kobei</name>
    <dbReference type="NCBI Taxonomy" id="208224"/>
    <lineage>
        <taxon>Bacteria</taxon>
        <taxon>Pseudomonadati</taxon>
        <taxon>Pseudomonadota</taxon>
        <taxon>Gammaproteobacteria</taxon>
        <taxon>Enterobacterales</taxon>
        <taxon>Enterobacteriaceae</taxon>
        <taxon>Enterobacter</taxon>
        <taxon>Enterobacter cloacae complex</taxon>
    </lineage>
</organism>
<dbReference type="CDD" id="cd01392">
    <property type="entry name" value="HTH_LacI"/>
    <property type="match status" value="1"/>
</dbReference>
<dbReference type="SUPFAM" id="SSF53822">
    <property type="entry name" value="Periplasmic binding protein-like I"/>
    <property type="match status" value="1"/>
</dbReference>
<gene>
    <name evidence="5" type="ORF">B9Q37_24055</name>
</gene>
<name>A0A2J0PD15_9ENTR</name>
<dbReference type="GO" id="GO:0000976">
    <property type="term" value="F:transcription cis-regulatory region binding"/>
    <property type="evidence" value="ECO:0007669"/>
    <property type="project" value="TreeGrafter"/>
</dbReference>
<dbReference type="Pfam" id="PF13377">
    <property type="entry name" value="Peripla_BP_3"/>
    <property type="match status" value="1"/>
</dbReference>
<evidence type="ECO:0000259" key="4">
    <source>
        <dbReference type="PROSITE" id="PS50932"/>
    </source>
</evidence>
<dbReference type="RefSeq" id="WP_100126985.1">
    <property type="nucleotide sequence ID" value="NZ_NEET01000006.1"/>
</dbReference>
<accession>A0A2J0PD15</accession>
<protein>
    <submittedName>
        <fullName evidence="5">LacI family transcriptional regulator</fullName>
    </submittedName>
</protein>
<dbReference type="PANTHER" id="PTHR30146">
    <property type="entry name" value="LACI-RELATED TRANSCRIPTIONAL REPRESSOR"/>
    <property type="match status" value="1"/>
</dbReference>